<evidence type="ECO:0000313" key="2">
    <source>
        <dbReference type="Proteomes" id="UP001564657"/>
    </source>
</evidence>
<proteinExistence type="predicted"/>
<name>A0ABV4BM62_9CLOT</name>
<dbReference type="Proteomes" id="UP001564657">
    <property type="component" value="Unassembled WGS sequence"/>
</dbReference>
<evidence type="ECO:0000313" key="1">
    <source>
        <dbReference type="EMBL" id="MEY7998635.1"/>
    </source>
</evidence>
<sequence length="98" mass="11282">MSKIVLQIPLTKYLRDIARTYGGAKYMYVTKTKGGQVWISAEAPGDISGEDSTNRNDIDFDGFYMRLPKDIHQYFELKAGSFKRLDEILKEIKEKEKA</sequence>
<protein>
    <submittedName>
        <fullName evidence="1">Uncharacterized protein</fullName>
    </submittedName>
</protein>
<organism evidence="1 2">
    <name type="scientific">Clostridium moutaii</name>
    <dbReference type="NCBI Taxonomy" id="3240932"/>
    <lineage>
        <taxon>Bacteria</taxon>
        <taxon>Bacillati</taxon>
        <taxon>Bacillota</taxon>
        <taxon>Clostridia</taxon>
        <taxon>Eubacteriales</taxon>
        <taxon>Clostridiaceae</taxon>
        <taxon>Clostridium</taxon>
    </lineage>
</organism>
<accession>A0ABV4BM62</accession>
<comment type="caution">
    <text evidence="1">The sequence shown here is derived from an EMBL/GenBank/DDBJ whole genome shotgun (WGS) entry which is preliminary data.</text>
</comment>
<gene>
    <name evidence="1" type="ORF">AB8U03_00215</name>
</gene>
<keyword evidence="2" id="KW-1185">Reference proteome</keyword>
<reference evidence="1 2" key="1">
    <citation type="submission" date="2024-08" db="EMBL/GenBank/DDBJ databases">
        <title>Clostridium lapicellarii sp. nov., and Clostridium renhuaiense sp. nov., two species isolated from the mud in a fermentation cellar used for producing sauce-flavour Chinese liquors.</title>
        <authorList>
            <person name="Yang F."/>
            <person name="Wang H."/>
            <person name="Chen L.Q."/>
            <person name="Zhou N."/>
            <person name="Lu J.J."/>
            <person name="Pu X.X."/>
            <person name="Wan B."/>
            <person name="Wang L."/>
            <person name="Liu S.J."/>
        </authorList>
    </citation>
    <scope>NUCLEOTIDE SEQUENCE [LARGE SCALE GENOMIC DNA]</scope>
    <source>
        <strain evidence="1 2">MT-5</strain>
    </source>
</reference>
<dbReference type="EMBL" id="JBGEWD010000001">
    <property type="protein sequence ID" value="MEY7998635.1"/>
    <property type="molecule type" value="Genomic_DNA"/>
</dbReference>